<gene>
    <name evidence="1" type="ORF">SAMN02927903_01246</name>
</gene>
<evidence type="ECO:0000313" key="1">
    <source>
        <dbReference type="EMBL" id="SCY36758.1"/>
    </source>
</evidence>
<keyword evidence="2" id="KW-1185">Reference proteome</keyword>
<dbReference type="STRING" id="490189.SAMN02927903_01246"/>
<sequence length="127" mass="13033">MKKIALLLFTAYALCSCDKDDDHQDVALSRTLTYDLSGTFSGSLFASYTNAGGGTTNEELTSLPWHKEITFNAGVTAANIVISGNGGTAGQQVTLVIKRGGVAIGAPVTATADASGSFSRAAPVVVF</sequence>
<proteinExistence type="predicted"/>
<dbReference type="Gene3D" id="2.60.40.2880">
    <property type="entry name" value="MmpS1-5, C-terminal soluble domain"/>
    <property type="match status" value="1"/>
</dbReference>
<protein>
    <submittedName>
        <fullName evidence="1">Uncharacterized protein</fullName>
    </submittedName>
</protein>
<dbReference type="InterPro" id="IPR038468">
    <property type="entry name" value="MmpS_C"/>
</dbReference>
<dbReference type="Proteomes" id="UP000199354">
    <property type="component" value="Unassembled WGS sequence"/>
</dbReference>
<accession>A0A1G5FDP4</accession>
<dbReference type="PROSITE" id="PS51257">
    <property type="entry name" value="PROKAR_LIPOPROTEIN"/>
    <property type="match status" value="1"/>
</dbReference>
<evidence type="ECO:0000313" key="2">
    <source>
        <dbReference type="Proteomes" id="UP000199354"/>
    </source>
</evidence>
<organism evidence="1 2">
    <name type="scientific">Flavobacterium caeni</name>
    <dbReference type="NCBI Taxonomy" id="490189"/>
    <lineage>
        <taxon>Bacteria</taxon>
        <taxon>Pseudomonadati</taxon>
        <taxon>Bacteroidota</taxon>
        <taxon>Flavobacteriia</taxon>
        <taxon>Flavobacteriales</taxon>
        <taxon>Flavobacteriaceae</taxon>
        <taxon>Flavobacterium</taxon>
    </lineage>
</organism>
<dbReference type="EMBL" id="FMVF01000005">
    <property type="protein sequence ID" value="SCY36758.1"/>
    <property type="molecule type" value="Genomic_DNA"/>
</dbReference>
<name>A0A1G5FDP4_9FLAO</name>
<dbReference type="RefSeq" id="WP_091141435.1">
    <property type="nucleotide sequence ID" value="NZ_FMVF01000005.1"/>
</dbReference>
<dbReference type="AlphaFoldDB" id="A0A1G5FDP4"/>
<reference evidence="1 2" key="1">
    <citation type="submission" date="2016-10" db="EMBL/GenBank/DDBJ databases">
        <authorList>
            <person name="de Groot N.N."/>
        </authorList>
    </citation>
    <scope>NUCLEOTIDE SEQUENCE [LARGE SCALE GENOMIC DNA]</scope>
    <source>
        <strain evidence="1 2">CGMCC 1.7031</strain>
    </source>
</reference>
<dbReference type="OrthoDB" id="1377205at2"/>